<dbReference type="CTD" id="36378664"/>
<dbReference type="Proteomes" id="UP000035682">
    <property type="component" value="Unplaced"/>
</dbReference>
<keyword evidence="2" id="KW-1185">Reference proteome</keyword>
<reference evidence="3" key="2">
    <citation type="submission" date="2020-12" db="UniProtKB">
        <authorList>
            <consortium name="WormBaseParasite"/>
        </authorList>
    </citation>
    <scope>IDENTIFICATION</scope>
</reference>
<evidence type="ECO:0000313" key="2">
    <source>
        <dbReference type="Proteomes" id="UP000035682"/>
    </source>
</evidence>
<dbReference type="WBParaSite" id="SRAE_2000097000.1">
    <property type="protein sequence ID" value="SRAE_2000097000.1"/>
    <property type="gene ID" value="WBGene00261170"/>
</dbReference>
<evidence type="ECO:0000313" key="3">
    <source>
        <dbReference type="WBParaSite" id="SRAE_2000097000.1"/>
    </source>
</evidence>
<dbReference type="RefSeq" id="XP_024505500.1">
    <property type="nucleotide sequence ID" value="XM_024651866.1"/>
</dbReference>
<name>A0A090LFP0_STRRB</name>
<accession>A0A090LFP0</accession>
<proteinExistence type="predicted"/>
<reference evidence="1 2" key="1">
    <citation type="submission" date="2014-09" db="EMBL/GenBank/DDBJ databases">
        <authorList>
            <person name="Martin A.A."/>
        </authorList>
    </citation>
    <scope>NUCLEOTIDE SEQUENCE</scope>
    <source>
        <strain evidence="2">ED321</strain>
        <strain evidence="1">ED321 Heterogonic</strain>
    </source>
</reference>
<evidence type="ECO:0000313" key="1">
    <source>
        <dbReference type="EMBL" id="CEF66300.1"/>
    </source>
</evidence>
<dbReference type="GO" id="GO:0006396">
    <property type="term" value="P:RNA processing"/>
    <property type="evidence" value="ECO:0007669"/>
    <property type="project" value="InterPro"/>
</dbReference>
<organism evidence="1">
    <name type="scientific">Strongyloides ratti</name>
    <name type="common">Parasitic roundworm</name>
    <dbReference type="NCBI Taxonomy" id="34506"/>
    <lineage>
        <taxon>Eukaryota</taxon>
        <taxon>Metazoa</taxon>
        <taxon>Ecdysozoa</taxon>
        <taxon>Nematoda</taxon>
        <taxon>Chromadorea</taxon>
        <taxon>Rhabditida</taxon>
        <taxon>Tylenchina</taxon>
        <taxon>Panagrolaimomorpha</taxon>
        <taxon>Strongyloidoidea</taxon>
        <taxon>Strongyloididae</taxon>
        <taxon>Strongyloides</taxon>
    </lineage>
</organism>
<evidence type="ECO:0000313" key="4">
    <source>
        <dbReference type="WormBase" id="SRAE_2000097000"/>
    </source>
</evidence>
<dbReference type="EMBL" id="LN609529">
    <property type="protein sequence ID" value="CEF66300.1"/>
    <property type="molecule type" value="Genomic_DNA"/>
</dbReference>
<dbReference type="AlphaFoldDB" id="A0A090LFP0"/>
<gene>
    <name evidence="1 3 4" type="ORF">SRAE_2000097000</name>
</gene>
<dbReference type="GeneID" id="36378664"/>
<protein>
    <submittedName>
        <fullName evidence="1 3">RNAse P, Rpr2/Rpp21 subunit family-containing protein</fullName>
    </submittedName>
</protein>
<dbReference type="WormBase" id="SRAE_2000097000">
    <property type="protein sequence ID" value="SRP06487"/>
    <property type="gene ID" value="WBGene00261170"/>
</dbReference>
<sequence>METDGSVLFLHQRCNFLQKIAIHLAVENEKLKSKNVELLERRINKEMREISFGNKVNLDQSIKRNICKNKKCMKTLTSESIGIKLKTNSKKQHFIIRKCKSCNFSTKYLLKK</sequence>